<feature type="compositionally biased region" description="Basic and acidic residues" evidence="1">
    <location>
        <begin position="166"/>
        <end position="181"/>
    </location>
</feature>
<dbReference type="AlphaFoldDB" id="A0A9P3GKZ2"/>
<dbReference type="PANTHER" id="PTHR34117:SF1">
    <property type="entry name" value="STYLE CELL-CYCLE INHIBITOR 1"/>
    <property type="match status" value="1"/>
</dbReference>
<protein>
    <submittedName>
        <fullName evidence="2">Uncharacterized protein</fullName>
    </submittedName>
</protein>
<proteinExistence type="predicted"/>
<reference evidence="2 3" key="1">
    <citation type="submission" date="2021-08" db="EMBL/GenBank/DDBJ databases">
        <title>Draft Genome Sequence of Phanerochaete sordida strain YK-624.</title>
        <authorList>
            <person name="Mori T."/>
            <person name="Dohra H."/>
            <person name="Suzuki T."/>
            <person name="Kawagishi H."/>
            <person name="Hirai H."/>
        </authorList>
    </citation>
    <scope>NUCLEOTIDE SEQUENCE [LARGE SCALE GENOMIC DNA]</scope>
    <source>
        <strain evidence="2 3">YK-624</strain>
    </source>
</reference>
<accession>A0A9P3GKZ2</accession>
<evidence type="ECO:0000256" key="1">
    <source>
        <dbReference type="SAM" id="MobiDB-lite"/>
    </source>
</evidence>
<evidence type="ECO:0000313" key="2">
    <source>
        <dbReference type="EMBL" id="GJE97788.1"/>
    </source>
</evidence>
<dbReference type="EMBL" id="BPQB01000077">
    <property type="protein sequence ID" value="GJE97788.1"/>
    <property type="molecule type" value="Genomic_DNA"/>
</dbReference>
<organism evidence="2 3">
    <name type="scientific">Phanerochaete sordida</name>
    <dbReference type="NCBI Taxonomy" id="48140"/>
    <lineage>
        <taxon>Eukaryota</taxon>
        <taxon>Fungi</taxon>
        <taxon>Dikarya</taxon>
        <taxon>Basidiomycota</taxon>
        <taxon>Agaricomycotina</taxon>
        <taxon>Agaricomycetes</taxon>
        <taxon>Polyporales</taxon>
        <taxon>Phanerochaetaceae</taxon>
        <taxon>Phanerochaete</taxon>
    </lineage>
</organism>
<comment type="caution">
    <text evidence="2">The sequence shown here is derived from an EMBL/GenBank/DDBJ whole genome shotgun (WGS) entry which is preliminary data.</text>
</comment>
<dbReference type="InterPro" id="IPR044688">
    <property type="entry name" value="SCI-1-like"/>
</dbReference>
<sequence length="300" mass="34479">MSSRRRGRSESRERSHSRSRDRSRSPSSERDIPLPNNASRISESDYFLRSDEFRAWLKEEKRKYLDELSSDKSRKYFRKFVKAWNRGKLPKTLYYGVETQSASSQTGYKWSFASKTSKADSDAIRAAREDISAATRNRPSGPGSSSASGSGRVQGPTLPSQADLTLAREDADALRSTERTLDKKRKRKEEKERLEDTIGPKPVGREGMLEKKRARREADKAFREKGDDGFEADETTLMGGGDSFQERMRQRDEARKRKDEQRHGARDEREAAIRERADAIKQKEKATMDMFMQMAKEKFG</sequence>
<dbReference type="Proteomes" id="UP000703269">
    <property type="component" value="Unassembled WGS sequence"/>
</dbReference>
<feature type="region of interest" description="Disordered" evidence="1">
    <location>
        <begin position="1"/>
        <end position="38"/>
    </location>
</feature>
<dbReference type="OrthoDB" id="2139939at2759"/>
<feature type="compositionally biased region" description="Basic and acidic residues" evidence="1">
    <location>
        <begin position="189"/>
        <end position="228"/>
    </location>
</feature>
<feature type="compositionally biased region" description="Basic and acidic residues" evidence="1">
    <location>
        <begin position="244"/>
        <end position="285"/>
    </location>
</feature>
<gene>
    <name evidence="2" type="ORF">PsYK624_140090</name>
</gene>
<evidence type="ECO:0000313" key="3">
    <source>
        <dbReference type="Proteomes" id="UP000703269"/>
    </source>
</evidence>
<keyword evidence="3" id="KW-1185">Reference proteome</keyword>
<feature type="region of interest" description="Disordered" evidence="1">
    <location>
        <begin position="115"/>
        <end position="285"/>
    </location>
</feature>
<feature type="compositionally biased region" description="Basic and acidic residues" evidence="1">
    <location>
        <begin position="117"/>
        <end position="131"/>
    </location>
</feature>
<name>A0A9P3GKZ2_9APHY</name>
<dbReference type="PANTHER" id="PTHR34117">
    <property type="entry name" value="STYLE CELL-CYCLE INHIBITOR 1"/>
    <property type="match status" value="1"/>
</dbReference>
<feature type="compositionally biased region" description="Low complexity" evidence="1">
    <location>
        <begin position="139"/>
        <end position="151"/>
    </location>
</feature>
<feature type="compositionally biased region" description="Basic and acidic residues" evidence="1">
    <location>
        <begin position="8"/>
        <end position="32"/>
    </location>
</feature>